<feature type="compositionally biased region" description="Polar residues" evidence="1">
    <location>
        <begin position="98"/>
        <end position="110"/>
    </location>
</feature>
<feature type="compositionally biased region" description="Polar residues" evidence="1">
    <location>
        <begin position="122"/>
        <end position="135"/>
    </location>
</feature>
<dbReference type="EMBL" id="JANBUW010000201">
    <property type="protein sequence ID" value="KAJ2848183.1"/>
    <property type="molecule type" value="Genomic_DNA"/>
</dbReference>
<organism evidence="2 3">
    <name type="scientific">Coemansia brasiliensis</name>
    <dbReference type="NCBI Taxonomy" id="2650707"/>
    <lineage>
        <taxon>Eukaryota</taxon>
        <taxon>Fungi</taxon>
        <taxon>Fungi incertae sedis</taxon>
        <taxon>Zoopagomycota</taxon>
        <taxon>Kickxellomycotina</taxon>
        <taxon>Kickxellomycetes</taxon>
        <taxon>Kickxellales</taxon>
        <taxon>Kickxellaceae</taxon>
        <taxon>Coemansia</taxon>
    </lineage>
</organism>
<dbReference type="OrthoDB" id="5588573at2759"/>
<proteinExistence type="predicted"/>
<comment type="caution">
    <text evidence="2">The sequence shown here is derived from an EMBL/GenBank/DDBJ whole genome shotgun (WGS) entry which is preliminary data.</text>
</comment>
<accession>A0A9W8I6D3</accession>
<reference evidence="2" key="1">
    <citation type="submission" date="2022-07" db="EMBL/GenBank/DDBJ databases">
        <title>Phylogenomic reconstructions and comparative analyses of Kickxellomycotina fungi.</title>
        <authorList>
            <person name="Reynolds N.K."/>
            <person name="Stajich J.E."/>
            <person name="Barry K."/>
            <person name="Grigoriev I.V."/>
            <person name="Crous P."/>
            <person name="Smith M.E."/>
        </authorList>
    </citation>
    <scope>NUCLEOTIDE SEQUENCE</scope>
    <source>
        <strain evidence="2">NRRL 1566</strain>
    </source>
</reference>
<feature type="compositionally biased region" description="Polar residues" evidence="1">
    <location>
        <begin position="75"/>
        <end position="84"/>
    </location>
</feature>
<feature type="region of interest" description="Disordered" evidence="1">
    <location>
        <begin position="1"/>
        <end position="135"/>
    </location>
</feature>
<sequence>MDKNTRQNADKQNLPHRTRSNSTTQAEAKQPAESGLLGRVTESAARLASSVARSTVQNGAAFNVDSLAEAKPEQQAESSTSISQEWMAERSKHHTAAPESSSEGQLSLGQRDTAAASFRQAMRSNASQSSHQVSLAENLDGQGVVEFLSNRMPTSISTGAISSISSGSDVLISQHDKDLARTAEIKDPVAYLESTNYTDSVDHRVPQAPRDNPAASHLPMGLSKSWDEHSASILEEWELNEAWDRAWMDTAWKSARKREKESAKPEAVQPTSKNLSYLLKPRI</sequence>
<evidence type="ECO:0000313" key="3">
    <source>
        <dbReference type="Proteomes" id="UP001139887"/>
    </source>
</evidence>
<evidence type="ECO:0000256" key="1">
    <source>
        <dbReference type="SAM" id="MobiDB-lite"/>
    </source>
</evidence>
<keyword evidence="3" id="KW-1185">Reference proteome</keyword>
<feature type="compositionally biased region" description="Low complexity" evidence="1">
    <location>
        <begin position="43"/>
        <end position="54"/>
    </location>
</feature>
<evidence type="ECO:0000313" key="2">
    <source>
        <dbReference type="EMBL" id="KAJ2848183.1"/>
    </source>
</evidence>
<gene>
    <name evidence="2" type="ORF">IWW36_003449</name>
</gene>
<dbReference type="AlphaFoldDB" id="A0A9W8I6D3"/>
<protein>
    <submittedName>
        <fullName evidence="2">Uncharacterized protein</fullName>
    </submittedName>
</protein>
<name>A0A9W8I6D3_9FUNG</name>
<feature type="region of interest" description="Disordered" evidence="1">
    <location>
        <begin position="254"/>
        <end position="283"/>
    </location>
</feature>
<dbReference type="Proteomes" id="UP001139887">
    <property type="component" value="Unassembled WGS sequence"/>
</dbReference>